<dbReference type="PANTHER" id="PTHR43708">
    <property type="entry name" value="CONSERVED EXPRESSED OXIDOREDUCTASE (EUROFUNG)"/>
    <property type="match status" value="1"/>
</dbReference>
<feature type="domain" description="Gfo/Idh/MocA-like oxidoreductase N-terminal" evidence="3">
    <location>
        <begin position="15"/>
        <end position="131"/>
    </location>
</feature>
<organism evidence="4 5">
    <name type="scientific">Anaerotruncus colihominis</name>
    <dbReference type="NCBI Taxonomy" id="169435"/>
    <lineage>
        <taxon>Bacteria</taxon>
        <taxon>Bacillati</taxon>
        <taxon>Bacillota</taxon>
        <taxon>Clostridia</taxon>
        <taxon>Eubacteriales</taxon>
        <taxon>Oscillospiraceae</taxon>
        <taxon>Anaerotruncus</taxon>
    </lineage>
</organism>
<reference evidence="4 5" key="1">
    <citation type="submission" date="2018-08" db="EMBL/GenBank/DDBJ databases">
        <title>Murine metabolic-syndrome-specific gut microbial biobank.</title>
        <authorList>
            <person name="Liu C."/>
        </authorList>
    </citation>
    <scope>NUCLEOTIDE SEQUENCE [LARGE SCALE GENOMIC DNA]</scope>
    <source>
        <strain evidence="4 5">X69</strain>
    </source>
</reference>
<dbReference type="InterPro" id="IPR036291">
    <property type="entry name" value="NAD(P)-bd_dom_sf"/>
</dbReference>
<dbReference type="GO" id="GO:0016491">
    <property type="term" value="F:oxidoreductase activity"/>
    <property type="evidence" value="ECO:0007669"/>
    <property type="project" value="UniProtKB-KW"/>
</dbReference>
<dbReference type="Gene3D" id="3.40.50.720">
    <property type="entry name" value="NAD(P)-binding Rossmann-like Domain"/>
    <property type="match status" value="1"/>
</dbReference>
<sequence length="369" mass="42331">MQVLILSGGISVEKIRIGIIGGGWRTEFFTRIAHYVPKRFEIVRVYMRNAEKARAFTQKFNIPTTQNLPELFSSGLDYVILSVTRGAVYPFLERLFEAGIPVLCETPPAETLGELNALWTLKQKHNAKINVAEQYFLQPYHQSVLRLISDGLIGEVNSVNLSMMHQYHGMNMIRRYLGIDMENCVVRGRRYTAPTMRSCDRPGMEYTGEVRDCTREVLTLEFENGKHALFDFDNEQYFSYIRSRHLCVSGVRGEVYDTDVRYMDTQFSPVHSRLQRVDLGVYSNLEGYSHRGITLDGKFLYRNPYEYARLNDDEIAIAGCMEKMYRSLNGEPDFYPLEQSLQDSYLALAMTAALDSGEPFATTSQSWAL</sequence>
<dbReference type="EMBL" id="QXWZ01000021">
    <property type="protein sequence ID" value="NBI79538.1"/>
    <property type="molecule type" value="Genomic_DNA"/>
</dbReference>
<evidence type="ECO:0000313" key="4">
    <source>
        <dbReference type="EMBL" id="NBI79538.1"/>
    </source>
</evidence>
<dbReference type="SUPFAM" id="SSF51735">
    <property type="entry name" value="NAD(P)-binding Rossmann-fold domains"/>
    <property type="match status" value="1"/>
</dbReference>
<dbReference type="AlphaFoldDB" id="A0A845RKV1"/>
<dbReference type="Pfam" id="PF01408">
    <property type="entry name" value="GFO_IDH_MocA"/>
    <property type="match status" value="1"/>
</dbReference>
<name>A0A845RKV1_9FIRM</name>
<dbReference type="InterPro" id="IPR000683">
    <property type="entry name" value="Gfo/Idh/MocA-like_OxRdtase_N"/>
</dbReference>
<comment type="caution">
    <text evidence="4">The sequence shown here is derived from an EMBL/GenBank/DDBJ whole genome shotgun (WGS) entry which is preliminary data.</text>
</comment>
<dbReference type="GO" id="GO:0000166">
    <property type="term" value="F:nucleotide binding"/>
    <property type="evidence" value="ECO:0007669"/>
    <property type="project" value="InterPro"/>
</dbReference>
<protein>
    <submittedName>
        <fullName evidence="4">Gfo/Idh/MocA family oxidoreductase</fullName>
    </submittedName>
</protein>
<evidence type="ECO:0000259" key="3">
    <source>
        <dbReference type="Pfam" id="PF01408"/>
    </source>
</evidence>
<evidence type="ECO:0000256" key="1">
    <source>
        <dbReference type="ARBA" id="ARBA00010928"/>
    </source>
</evidence>
<evidence type="ECO:0000256" key="2">
    <source>
        <dbReference type="ARBA" id="ARBA00023002"/>
    </source>
</evidence>
<accession>A0A845RKV1</accession>
<comment type="similarity">
    <text evidence="1">Belongs to the Gfo/Idh/MocA family.</text>
</comment>
<proteinExistence type="inferred from homology"/>
<gene>
    <name evidence="4" type="ORF">D3Z39_11795</name>
</gene>
<keyword evidence="2" id="KW-0560">Oxidoreductase</keyword>
<dbReference type="PANTHER" id="PTHR43708:SF5">
    <property type="entry name" value="CONSERVED EXPRESSED OXIDOREDUCTASE (EUROFUNG)-RELATED"/>
    <property type="match status" value="1"/>
</dbReference>
<evidence type="ECO:0000313" key="5">
    <source>
        <dbReference type="Proteomes" id="UP000446348"/>
    </source>
</evidence>
<dbReference type="InterPro" id="IPR051317">
    <property type="entry name" value="Gfo/Idh/MocA_oxidoreduct"/>
</dbReference>
<dbReference type="Proteomes" id="UP000446348">
    <property type="component" value="Unassembled WGS sequence"/>
</dbReference>